<dbReference type="EMBL" id="CABIJS010000719">
    <property type="protein sequence ID" value="VUZ57689.1"/>
    <property type="molecule type" value="Genomic_DNA"/>
</dbReference>
<dbReference type="PROSITE" id="PS51043">
    <property type="entry name" value="DDHD"/>
    <property type="match status" value="1"/>
</dbReference>
<dbReference type="PANTHER" id="PTHR23509">
    <property type="entry name" value="PA-PL1 PHOSPHOLIPASE FAMILY"/>
    <property type="match status" value="1"/>
</dbReference>
<dbReference type="SMART" id="SM01127">
    <property type="entry name" value="DDHD"/>
    <property type="match status" value="1"/>
</dbReference>
<feature type="domain" description="DDHD" evidence="3">
    <location>
        <begin position="174"/>
        <end position="432"/>
    </location>
</feature>
<comment type="similarity">
    <text evidence="1">Belongs to the PA-PLA1 family.</text>
</comment>
<evidence type="ECO:0000313" key="4">
    <source>
        <dbReference type="EMBL" id="VUZ57689.1"/>
    </source>
</evidence>
<dbReference type="InterPro" id="IPR004177">
    <property type="entry name" value="DDHD_dom"/>
</dbReference>
<evidence type="ECO:0000313" key="5">
    <source>
        <dbReference type="Proteomes" id="UP000321570"/>
    </source>
</evidence>
<organism evidence="4 5">
    <name type="scientific">Hymenolepis diminuta</name>
    <name type="common">Rat tapeworm</name>
    <dbReference type="NCBI Taxonomy" id="6216"/>
    <lineage>
        <taxon>Eukaryota</taxon>
        <taxon>Metazoa</taxon>
        <taxon>Spiralia</taxon>
        <taxon>Lophotrochozoa</taxon>
        <taxon>Platyhelminthes</taxon>
        <taxon>Cestoda</taxon>
        <taxon>Eucestoda</taxon>
        <taxon>Cyclophyllidea</taxon>
        <taxon>Hymenolepididae</taxon>
        <taxon>Hymenolepis</taxon>
    </lineage>
</organism>
<dbReference type="Proteomes" id="UP000321570">
    <property type="component" value="Unassembled WGS sequence"/>
</dbReference>
<dbReference type="AlphaFoldDB" id="A0A564ZEA3"/>
<keyword evidence="5" id="KW-1185">Reference proteome</keyword>
<gene>
    <name evidence="4" type="ORF">WMSIL1_LOCUS15134</name>
</gene>
<evidence type="ECO:0000256" key="1">
    <source>
        <dbReference type="ARBA" id="ARBA00038464"/>
    </source>
</evidence>
<evidence type="ECO:0000259" key="3">
    <source>
        <dbReference type="PROSITE" id="PS51043"/>
    </source>
</evidence>
<sequence>CAKLKEKFFPEYKGRVEFFPIEWRVILPLNEGTIDSVTLSECHPLRAYLNSTMLDIMYYTSSIQRMEIMRTFYGEVARLYNLFCEHNPQFVEGGGKVSVIAHSLGAVVAFDVLTAATPMYSDLAYIRHLQKMNAESEDMNALIAQHIKLVNIEQKLLGKSEPHSSGSEPLGCNSFPKVENLFCLGSPLGVYLALRGIHPKSSDPTTDLSRSSAPSVGKDPMESDIDDNVSPLPTIPQIQQRSKTPKYRDESHLHNSKANFRLFNIFHPRDPVAYRLEPLIFKHYTNIQPAVIGNPKLLKDPDLPKSPPTSTIEDKFGFTDINFSNRLKSKPNGSANGSVPKSIVLALNTLGNYLKKNHAPGIDNILSDCEKPPENMRLMPLPSEPKLRTRIDFQLEAEELTVQNLFVHVFTSHANYWTNEALCLFLLSQILGEAPKFSNSQ</sequence>
<feature type="non-terminal residue" evidence="4">
    <location>
        <position position="1"/>
    </location>
</feature>
<name>A0A564ZEA3_HYMDI</name>
<accession>A0A564ZEA3</accession>
<protein>
    <recommendedName>
        <fullName evidence="3">DDHD domain-containing protein</fullName>
    </recommendedName>
</protein>
<dbReference type="InterPro" id="IPR058055">
    <property type="entry name" value="PA-PLA1"/>
</dbReference>
<dbReference type="GO" id="GO:0005737">
    <property type="term" value="C:cytoplasm"/>
    <property type="evidence" value="ECO:0007669"/>
    <property type="project" value="TreeGrafter"/>
</dbReference>
<evidence type="ECO:0000256" key="2">
    <source>
        <dbReference type="SAM" id="MobiDB-lite"/>
    </source>
</evidence>
<dbReference type="GO" id="GO:0046872">
    <property type="term" value="F:metal ion binding"/>
    <property type="evidence" value="ECO:0007669"/>
    <property type="project" value="InterPro"/>
</dbReference>
<dbReference type="GO" id="GO:0004620">
    <property type="term" value="F:phospholipase activity"/>
    <property type="evidence" value="ECO:0007669"/>
    <property type="project" value="TreeGrafter"/>
</dbReference>
<proteinExistence type="inferred from homology"/>
<dbReference type="Pfam" id="PF02862">
    <property type="entry name" value="DDHD"/>
    <property type="match status" value="2"/>
</dbReference>
<feature type="region of interest" description="Disordered" evidence="2">
    <location>
        <begin position="201"/>
        <end position="249"/>
    </location>
</feature>
<dbReference type="PANTHER" id="PTHR23509:SF48">
    <property type="entry name" value="INTRACELLULAR PHOSPHOLIPASE A1"/>
    <property type="match status" value="1"/>
</dbReference>
<reference evidence="4 5" key="1">
    <citation type="submission" date="2019-07" db="EMBL/GenBank/DDBJ databases">
        <authorList>
            <person name="Jastrzebski P J."/>
            <person name="Paukszto L."/>
            <person name="Jastrzebski P J."/>
        </authorList>
    </citation>
    <scope>NUCLEOTIDE SEQUENCE [LARGE SCALE GENOMIC DNA]</scope>
    <source>
        <strain evidence="4 5">WMS-il1</strain>
    </source>
</reference>
<feature type="compositionally biased region" description="Polar residues" evidence="2">
    <location>
        <begin position="202"/>
        <end position="214"/>
    </location>
</feature>